<keyword evidence="1" id="KW-0472">Membrane</keyword>
<evidence type="ECO:0000256" key="1">
    <source>
        <dbReference type="SAM" id="Phobius"/>
    </source>
</evidence>
<proteinExistence type="predicted"/>
<keyword evidence="1" id="KW-0812">Transmembrane</keyword>
<feature type="transmembrane region" description="Helical" evidence="1">
    <location>
        <begin position="20"/>
        <end position="41"/>
    </location>
</feature>
<evidence type="ECO:0000313" key="3">
    <source>
        <dbReference type="Proteomes" id="UP000257109"/>
    </source>
</evidence>
<dbReference type="AlphaFoldDB" id="A0A371HBB3"/>
<dbReference type="EMBL" id="QJKJ01003086">
    <property type="protein sequence ID" value="RDY00027.1"/>
    <property type="molecule type" value="Genomic_DNA"/>
</dbReference>
<organism evidence="2 3">
    <name type="scientific">Mucuna pruriens</name>
    <name type="common">Velvet bean</name>
    <name type="synonym">Dolichos pruriens</name>
    <dbReference type="NCBI Taxonomy" id="157652"/>
    <lineage>
        <taxon>Eukaryota</taxon>
        <taxon>Viridiplantae</taxon>
        <taxon>Streptophyta</taxon>
        <taxon>Embryophyta</taxon>
        <taxon>Tracheophyta</taxon>
        <taxon>Spermatophyta</taxon>
        <taxon>Magnoliopsida</taxon>
        <taxon>eudicotyledons</taxon>
        <taxon>Gunneridae</taxon>
        <taxon>Pentapetalae</taxon>
        <taxon>rosids</taxon>
        <taxon>fabids</taxon>
        <taxon>Fabales</taxon>
        <taxon>Fabaceae</taxon>
        <taxon>Papilionoideae</taxon>
        <taxon>50 kb inversion clade</taxon>
        <taxon>NPAAA clade</taxon>
        <taxon>indigoferoid/millettioid clade</taxon>
        <taxon>Phaseoleae</taxon>
        <taxon>Mucuna</taxon>
    </lineage>
</organism>
<dbReference type="Proteomes" id="UP000257109">
    <property type="component" value="Unassembled WGS sequence"/>
</dbReference>
<comment type="caution">
    <text evidence="2">The sequence shown here is derived from an EMBL/GenBank/DDBJ whole genome shotgun (WGS) entry which is preliminary data.</text>
</comment>
<gene>
    <name evidence="2" type="ORF">CR513_16848</name>
</gene>
<keyword evidence="3" id="KW-1185">Reference proteome</keyword>
<sequence>MVVLLIKNLLKYVSSCFFPINLKFLFLFYLLFILTIVYLCANHMGYKTNLRKMCFRHSLTILQQNLQNLLPKKIKFFKFLLVDRES</sequence>
<protein>
    <submittedName>
        <fullName evidence="2">Uncharacterized protein</fullName>
    </submittedName>
</protein>
<evidence type="ECO:0000313" key="2">
    <source>
        <dbReference type="EMBL" id="RDY00027.1"/>
    </source>
</evidence>
<accession>A0A371HBB3</accession>
<reference evidence="2" key="1">
    <citation type="submission" date="2018-05" db="EMBL/GenBank/DDBJ databases">
        <title>Draft genome of Mucuna pruriens seed.</title>
        <authorList>
            <person name="Nnadi N.E."/>
            <person name="Vos R."/>
            <person name="Hasami M.H."/>
            <person name="Devisetty U.K."/>
            <person name="Aguiy J.C."/>
        </authorList>
    </citation>
    <scope>NUCLEOTIDE SEQUENCE [LARGE SCALE GENOMIC DNA]</scope>
    <source>
        <strain evidence="2">JCA_2017</strain>
    </source>
</reference>
<keyword evidence="1" id="KW-1133">Transmembrane helix</keyword>
<name>A0A371HBB3_MUCPR</name>